<keyword evidence="7" id="KW-1185">Reference proteome</keyword>
<proteinExistence type="predicted"/>
<keyword evidence="2" id="KW-0378">Hydrolase</keyword>
<sequence>MDNLQELYESIDDDFRLYLRSKQKNQSQLSTTLHQQQNHSRPDHHTLPPSASTRQLQPHPIVQDHRFRAFEEADKDHDQDHGSNTRHHQQQLQQQSPSPSSPSSSSSSSFCLGRPTLLLLPPHQIYHSFLCLDFESTCIDSNDPGLENPERLTDSQIRWSYPNEIIEWPVLLLQWRLNHQNGAWELFEVDRFHRFVRPTWRVKVSEFCNTLTGITQEQVDQAMRLPEVIDDFDKKFVKKHQLFTNQNRTVWVTDGPWDFRDHFLKSIFLSRIRLSNLPRYLSSPIPVIDTRYLIKIFVPKICRFDISHISFDSLNSLIESFGLSFVGQNHCGLDDTINISRLLNRMVEMSRQDVVTGFEKGERGLRWVFRANRFVELSYQRFFWMGKDHKCTWTKP</sequence>
<dbReference type="EMBL" id="CALTRL010003133">
    <property type="protein sequence ID" value="CAH7677658.1"/>
    <property type="molecule type" value="Genomic_DNA"/>
</dbReference>
<dbReference type="InterPro" id="IPR051274">
    <property type="entry name" value="3-5_Exoribonuclease"/>
</dbReference>
<feature type="compositionally biased region" description="Low complexity" evidence="4">
    <location>
        <begin position="90"/>
        <end position="108"/>
    </location>
</feature>
<comment type="caution">
    <text evidence="6">The sequence shown here is derived from an EMBL/GenBank/DDBJ whole genome shotgun (WGS) entry which is preliminary data.</text>
</comment>
<dbReference type="InterPro" id="IPR036397">
    <property type="entry name" value="RNaseH_sf"/>
</dbReference>
<feature type="domain" description="Exonuclease" evidence="5">
    <location>
        <begin position="128"/>
        <end position="352"/>
    </location>
</feature>
<dbReference type="InterPro" id="IPR047201">
    <property type="entry name" value="ERI-1_3'hExo-like"/>
</dbReference>
<dbReference type="SMART" id="SM00479">
    <property type="entry name" value="EXOIII"/>
    <property type="match status" value="1"/>
</dbReference>
<feature type="compositionally biased region" description="Basic and acidic residues" evidence="4">
    <location>
        <begin position="74"/>
        <end position="83"/>
    </location>
</feature>
<feature type="region of interest" description="Disordered" evidence="4">
    <location>
        <begin position="22"/>
        <end position="58"/>
    </location>
</feature>
<name>A0AAV0B7B1_PHAPC</name>
<feature type="region of interest" description="Disordered" evidence="4">
    <location>
        <begin position="74"/>
        <end position="108"/>
    </location>
</feature>
<dbReference type="AlphaFoldDB" id="A0AAV0B7B1"/>
<dbReference type="GO" id="GO:0000175">
    <property type="term" value="F:3'-5'-RNA exonuclease activity"/>
    <property type="evidence" value="ECO:0007669"/>
    <property type="project" value="InterPro"/>
</dbReference>
<feature type="compositionally biased region" description="Low complexity" evidence="4">
    <location>
        <begin position="25"/>
        <end position="39"/>
    </location>
</feature>
<dbReference type="GO" id="GO:0003676">
    <property type="term" value="F:nucleic acid binding"/>
    <property type="evidence" value="ECO:0007669"/>
    <property type="project" value="InterPro"/>
</dbReference>
<evidence type="ECO:0000259" key="5">
    <source>
        <dbReference type="SMART" id="SM00479"/>
    </source>
</evidence>
<evidence type="ECO:0000256" key="1">
    <source>
        <dbReference type="ARBA" id="ARBA00022722"/>
    </source>
</evidence>
<dbReference type="SUPFAM" id="SSF53098">
    <property type="entry name" value="Ribonuclease H-like"/>
    <property type="match status" value="1"/>
</dbReference>
<dbReference type="CDD" id="cd06133">
    <property type="entry name" value="ERI-1_3'hExo_like"/>
    <property type="match status" value="1"/>
</dbReference>
<protein>
    <submittedName>
        <fullName evidence="6">Ribonuclease H-like domain-containing protein</fullName>
    </submittedName>
</protein>
<reference evidence="6" key="1">
    <citation type="submission" date="2022-06" db="EMBL/GenBank/DDBJ databases">
        <authorList>
            <consortium name="SYNGENTA / RWTH Aachen University"/>
        </authorList>
    </citation>
    <scope>NUCLEOTIDE SEQUENCE</scope>
</reference>
<evidence type="ECO:0000256" key="2">
    <source>
        <dbReference type="ARBA" id="ARBA00022801"/>
    </source>
</evidence>
<keyword evidence="1" id="KW-0540">Nuclease</keyword>
<dbReference type="Proteomes" id="UP001153365">
    <property type="component" value="Unassembled WGS sequence"/>
</dbReference>
<accession>A0AAV0B7B1</accession>
<dbReference type="PANTHER" id="PTHR23044:SF61">
    <property type="entry name" value="3'-5' EXORIBONUCLEASE 1-RELATED"/>
    <property type="match status" value="1"/>
</dbReference>
<keyword evidence="3" id="KW-0269">Exonuclease</keyword>
<dbReference type="Pfam" id="PF00929">
    <property type="entry name" value="RNase_T"/>
    <property type="match status" value="1"/>
</dbReference>
<dbReference type="Gene3D" id="3.30.420.10">
    <property type="entry name" value="Ribonuclease H-like superfamily/Ribonuclease H"/>
    <property type="match status" value="1"/>
</dbReference>
<organism evidence="6 7">
    <name type="scientific">Phakopsora pachyrhizi</name>
    <name type="common">Asian soybean rust disease fungus</name>
    <dbReference type="NCBI Taxonomy" id="170000"/>
    <lineage>
        <taxon>Eukaryota</taxon>
        <taxon>Fungi</taxon>
        <taxon>Dikarya</taxon>
        <taxon>Basidiomycota</taxon>
        <taxon>Pucciniomycotina</taxon>
        <taxon>Pucciniomycetes</taxon>
        <taxon>Pucciniales</taxon>
        <taxon>Phakopsoraceae</taxon>
        <taxon>Phakopsora</taxon>
    </lineage>
</organism>
<evidence type="ECO:0000313" key="6">
    <source>
        <dbReference type="EMBL" id="CAH7677658.1"/>
    </source>
</evidence>
<evidence type="ECO:0000256" key="3">
    <source>
        <dbReference type="ARBA" id="ARBA00022839"/>
    </source>
</evidence>
<dbReference type="InterPro" id="IPR013520">
    <property type="entry name" value="Ribonucl_H"/>
</dbReference>
<dbReference type="InterPro" id="IPR012337">
    <property type="entry name" value="RNaseH-like_sf"/>
</dbReference>
<dbReference type="PANTHER" id="PTHR23044">
    <property type="entry name" value="3'-5' EXONUCLEASE ERI1-RELATED"/>
    <property type="match status" value="1"/>
</dbReference>
<evidence type="ECO:0000313" key="7">
    <source>
        <dbReference type="Proteomes" id="UP001153365"/>
    </source>
</evidence>
<gene>
    <name evidence="6" type="ORF">PPACK8108_LOCUS12835</name>
</gene>
<evidence type="ECO:0000256" key="4">
    <source>
        <dbReference type="SAM" id="MobiDB-lite"/>
    </source>
</evidence>